<evidence type="ECO:0000313" key="2">
    <source>
        <dbReference type="Proteomes" id="UP000270296"/>
    </source>
</evidence>
<proteinExistence type="predicted"/>
<reference evidence="3" key="1">
    <citation type="submission" date="2016-06" db="UniProtKB">
        <authorList>
            <consortium name="WormBaseParasite"/>
        </authorList>
    </citation>
    <scope>IDENTIFICATION</scope>
</reference>
<name>A0A183J8X4_9BILA</name>
<dbReference type="WBParaSite" id="SBAD_0001272801-mRNA-1">
    <property type="protein sequence ID" value="SBAD_0001272801-mRNA-1"/>
    <property type="gene ID" value="SBAD_0001272801"/>
</dbReference>
<reference evidence="1 2" key="2">
    <citation type="submission" date="2018-11" db="EMBL/GenBank/DDBJ databases">
        <authorList>
            <consortium name="Pathogen Informatics"/>
        </authorList>
    </citation>
    <scope>NUCLEOTIDE SEQUENCE [LARGE SCALE GENOMIC DNA]</scope>
</reference>
<dbReference type="Proteomes" id="UP000270296">
    <property type="component" value="Unassembled WGS sequence"/>
</dbReference>
<dbReference type="AlphaFoldDB" id="A0A183J8X4"/>
<sequence>MTVLEAAASCSQPVVILWTFDQAHAVSDLTSRSSDFVFRLLLPLLNNLKLFSLLESSHSVTVFLEKVRHLMQKCYDSLKSKFL</sequence>
<keyword evidence="2" id="KW-1185">Reference proteome</keyword>
<protein>
    <submittedName>
        <fullName evidence="3">Secreted protein</fullName>
    </submittedName>
</protein>
<gene>
    <name evidence="1" type="ORF">SBAD_LOCUS12322</name>
</gene>
<accession>A0A183J8X4</accession>
<evidence type="ECO:0000313" key="1">
    <source>
        <dbReference type="EMBL" id="VDP47337.1"/>
    </source>
</evidence>
<evidence type="ECO:0000313" key="3">
    <source>
        <dbReference type="WBParaSite" id="SBAD_0001272801-mRNA-1"/>
    </source>
</evidence>
<dbReference type="EMBL" id="UZAM01017468">
    <property type="protein sequence ID" value="VDP47337.1"/>
    <property type="molecule type" value="Genomic_DNA"/>
</dbReference>
<organism evidence="3">
    <name type="scientific">Soboliphyme baturini</name>
    <dbReference type="NCBI Taxonomy" id="241478"/>
    <lineage>
        <taxon>Eukaryota</taxon>
        <taxon>Metazoa</taxon>
        <taxon>Ecdysozoa</taxon>
        <taxon>Nematoda</taxon>
        <taxon>Enoplea</taxon>
        <taxon>Dorylaimia</taxon>
        <taxon>Dioctophymatida</taxon>
        <taxon>Dioctophymatoidea</taxon>
        <taxon>Soboliphymatidae</taxon>
        <taxon>Soboliphyme</taxon>
    </lineage>
</organism>